<gene>
    <name evidence="4" type="ORF">IAC39_01260</name>
</gene>
<feature type="domain" description="Nitroreductase" evidence="3">
    <location>
        <begin position="63"/>
        <end position="147"/>
    </location>
</feature>
<organism evidence="4 5">
    <name type="scientific">Candidatus Faeciplasma pullistercoris</name>
    <dbReference type="NCBI Taxonomy" id="2840800"/>
    <lineage>
        <taxon>Bacteria</taxon>
        <taxon>Bacillati</taxon>
        <taxon>Bacillota</taxon>
        <taxon>Clostridia</taxon>
        <taxon>Eubacteriales</taxon>
        <taxon>Oscillospiraceae</taxon>
        <taxon>Oscillospiraceae incertae sedis</taxon>
        <taxon>Candidatus Faeciplasma</taxon>
    </lineage>
</organism>
<dbReference type="InterPro" id="IPR000415">
    <property type="entry name" value="Nitroreductase-like"/>
</dbReference>
<reference evidence="4" key="1">
    <citation type="submission" date="2020-10" db="EMBL/GenBank/DDBJ databases">
        <authorList>
            <person name="Gilroy R."/>
        </authorList>
    </citation>
    <scope>NUCLEOTIDE SEQUENCE</scope>
    <source>
        <strain evidence="4">CHK33-4379</strain>
    </source>
</reference>
<comment type="caution">
    <text evidence="4">The sequence shown here is derived from an EMBL/GenBank/DDBJ whole genome shotgun (WGS) entry which is preliminary data.</text>
</comment>
<dbReference type="PANTHER" id="PTHR43673:SF10">
    <property type="entry name" value="NADH DEHYDROGENASE_NAD(P)H NITROREDUCTASE XCC3605-RELATED"/>
    <property type="match status" value="1"/>
</dbReference>
<dbReference type="EMBL" id="DVLL01000006">
    <property type="protein sequence ID" value="HIT58341.1"/>
    <property type="molecule type" value="Genomic_DNA"/>
</dbReference>
<dbReference type="Proteomes" id="UP000824136">
    <property type="component" value="Unassembled WGS sequence"/>
</dbReference>
<evidence type="ECO:0000256" key="2">
    <source>
        <dbReference type="ARBA" id="ARBA00023002"/>
    </source>
</evidence>
<dbReference type="AlphaFoldDB" id="A0A9D1KJS8"/>
<name>A0A9D1KJS8_9FIRM</name>
<protein>
    <submittedName>
        <fullName evidence="4">Nitroreductase family protein</fullName>
    </submittedName>
</protein>
<dbReference type="PANTHER" id="PTHR43673">
    <property type="entry name" value="NAD(P)H NITROREDUCTASE YDGI-RELATED"/>
    <property type="match status" value="1"/>
</dbReference>
<reference evidence="4" key="2">
    <citation type="journal article" date="2021" name="PeerJ">
        <title>Extensive microbial diversity within the chicken gut microbiome revealed by metagenomics and culture.</title>
        <authorList>
            <person name="Gilroy R."/>
            <person name="Ravi A."/>
            <person name="Getino M."/>
            <person name="Pursley I."/>
            <person name="Horton D.L."/>
            <person name="Alikhan N.F."/>
            <person name="Baker D."/>
            <person name="Gharbi K."/>
            <person name="Hall N."/>
            <person name="Watson M."/>
            <person name="Adriaenssens E.M."/>
            <person name="Foster-Nyarko E."/>
            <person name="Jarju S."/>
            <person name="Secka A."/>
            <person name="Antonio M."/>
            <person name="Oren A."/>
            <person name="Chaudhuri R.R."/>
            <person name="La Ragione R."/>
            <person name="Hildebrand F."/>
            <person name="Pallen M.J."/>
        </authorList>
    </citation>
    <scope>NUCLEOTIDE SEQUENCE</scope>
    <source>
        <strain evidence="4">CHK33-4379</strain>
    </source>
</reference>
<evidence type="ECO:0000313" key="4">
    <source>
        <dbReference type="EMBL" id="HIT58341.1"/>
    </source>
</evidence>
<evidence type="ECO:0000313" key="5">
    <source>
        <dbReference type="Proteomes" id="UP000824136"/>
    </source>
</evidence>
<proteinExistence type="inferred from homology"/>
<dbReference type="SUPFAM" id="SSF55469">
    <property type="entry name" value="FMN-dependent nitroreductase-like"/>
    <property type="match status" value="1"/>
</dbReference>
<evidence type="ECO:0000259" key="3">
    <source>
        <dbReference type="Pfam" id="PF00881"/>
    </source>
</evidence>
<comment type="similarity">
    <text evidence="1">Belongs to the nitroreductase family.</text>
</comment>
<dbReference type="Gene3D" id="3.40.109.10">
    <property type="entry name" value="NADH Oxidase"/>
    <property type="match status" value="1"/>
</dbReference>
<dbReference type="Pfam" id="PF00881">
    <property type="entry name" value="Nitroreductase"/>
    <property type="match status" value="1"/>
</dbReference>
<keyword evidence="2" id="KW-0560">Oxidoreductase</keyword>
<sequence length="169" mass="18532">MEFTDVLFGRRSIRAYTERKLSRQEIDKILTAGINAPNARNIQSWHFYAITGEAEKAKLTGVCADWVLSAPVVFVICTDGNELRAASPDRAERLMLQDTALAMENMLLMATDMGLGGCIIGAFDVEGCRKAFDIPQKYAPVALLPIGEPAAQAPAKPRKPLCEVVTYLE</sequence>
<dbReference type="InterPro" id="IPR029479">
    <property type="entry name" value="Nitroreductase"/>
</dbReference>
<evidence type="ECO:0000256" key="1">
    <source>
        <dbReference type="ARBA" id="ARBA00007118"/>
    </source>
</evidence>
<dbReference type="GO" id="GO:0016491">
    <property type="term" value="F:oxidoreductase activity"/>
    <property type="evidence" value="ECO:0007669"/>
    <property type="project" value="UniProtKB-KW"/>
</dbReference>
<accession>A0A9D1KJS8</accession>